<proteinExistence type="predicted"/>
<keyword evidence="2" id="KW-0442">Lipid degradation</keyword>
<dbReference type="InterPro" id="IPR045943">
    <property type="entry name" value="DUF6363"/>
</dbReference>
<feature type="short sequence motif" description="GXGXXG" evidence="2">
    <location>
        <begin position="61"/>
        <end position="66"/>
    </location>
</feature>
<dbReference type="Gene3D" id="3.40.1090.10">
    <property type="entry name" value="Cytosolic phospholipase A2 catalytic domain"/>
    <property type="match status" value="2"/>
</dbReference>
<dbReference type="GO" id="GO:0016787">
    <property type="term" value="F:hydrolase activity"/>
    <property type="evidence" value="ECO:0007669"/>
    <property type="project" value="UniProtKB-UniRule"/>
</dbReference>
<dbReference type="Proteomes" id="UP000266895">
    <property type="component" value="Chromosome"/>
</dbReference>
<feature type="active site" description="Proton acceptor" evidence="2">
    <location>
        <position position="215"/>
    </location>
</feature>
<dbReference type="InterPro" id="IPR002641">
    <property type="entry name" value="PNPLA_dom"/>
</dbReference>
<dbReference type="Pfam" id="PF01734">
    <property type="entry name" value="Patatin"/>
    <property type="match status" value="1"/>
</dbReference>
<dbReference type="CDD" id="cd07208">
    <property type="entry name" value="Pat_hypo_Ecoli_yjju_like"/>
    <property type="match status" value="1"/>
</dbReference>
<dbReference type="EMBL" id="LR134350">
    <property type="protein sequence ID" value="VEG29777.1"/>
    <property type="molecule type" value="Genomic_DNA"/>
</dbReference>
<keyword evidence="2" id="KW-0378">Hydrolase</keyword>
<gene>
    <name evidence="4" type="ORF">NCTC11636_02246</name>
</gene>
<keyword evidence="5" id="KW-1185">Reference proteome</keyword>
<evidence type="ECO:0000259" key="3">
    <source>
        <dbReference type="PROSITE" id="PS51635"/>
    </source>
</evidence>
<accession>A0A448HJA3</accession>
<dbReference type="KEGG" id="ahw:NCTC11636_02246"/>
<dbReference type="InterPro" id="IPR016035">
    <property type="entry name" value="Acyl_Trfase/lysoPLipase"/>
</dbReference>
<dbReference type="GO" id="GO:0016042">
    <property type="term" value="P:lipid catabolic process"/>
    <property type="evidence" value="ECO:0007669"/>
    <property type="project" value="UniProtKB-UniRule"/>
</dbReference>
<keyword evidence="1 2" id="KW-0443">Lipid metabolism</keyword>
<evidence type="ECO:0000313" key="5">
    <source>
        <dbReference type="Proteomes" id="UP000266895"/>
    </source>
</evidence>
<protein>
    <submittedName>
        <fullName evidence="4">Patatin-like phospholipase</fullName>
    </submittedName>
</protein>
<reference evidence="4 5" key="1">
    <citation type="submission" date="2018-12" db="EMBL/GenBank/DDBJ databases">
        <authorList>
            <consortium name="Pathogen Informatics"/>
        </authorList>
    </citation>
    <scope>NUCLEOTIDE SEQUENCE [LARGE SCALE GENOMIC DNA]</scope>
    <source>
        <strain evidence="4 5">NCTC11636</strain>
    </source>
</reference>
<feature type="active site" description="Nucleophile" evidence="2">
    <location>
        <position position="90"/>
    </location>
</feature>
<name>A0A448HJA3_9ACTO</name>
<dbReference type="Pfam" id="PF19890">
    <property type="entry name" value="DUF6363"/>
    <property type="match status" value="1"/>
</dbReference>
<feature type="short sequence motif" description="DGA/G" evidence="2">
    <location>
        <begin position="215"/>
        <end position="217"/>
    </location>
</feature>
<dbReference type="SUPFAM" id="SSF52151">
    <property type="entry name" value="FabD/lysophospholipase-like"/>
    <property type="match status" value="1"/>
</dbReference>
<evidence type="ECO:0000256" key="2">
    <source>
        <dbReference type="PROSITE-ProRule" id="PRU01161"/>
    </source>
</evidence>
<evidence type="ECO:0000256" key="1">
    <source>
        <dbReference type="ARBA" id="ARBA00023098"/>
    </source>
</evidence>
<dbReference type="AlphaFoldDB" id="A0A448HJA3"/>
<sequence length="339" mass="37079">MVMALPSGWWVRWGPVSTVDPQTARTSRTALAARPVPYGRPGHVAAPVTSRVEDVALVFEGGGMRGVYTAALVRVLLEEGLFFPWVGGISAGSTHTVNMVSRDLWRTREAFVALATDPEAGGWGSFARGRGYFNSEHIYLHTAAPDESIPFDWEAFSSSPATVRIGAFRCDTGEQVYWGLEDIHGLADLLPVCRASSSMPLLMPVVEIEGVPYLDGALGPTGGIAVDAAAADGFERMLVVMTRPEGYRKPPEKRPAAYRALFRRYPEVARGIVERPANYNRTLEALEQGQREGRVYLFRPDRLAVANGDLRYDRVVGAYEAGLVQARRELPAILSFLGL</sequence>
<feature type="short sequence motif" description="GXSXG" evidence="2">
    <location>
        <begin position="88"/>
        <end position="92"/>
    </location>
</feature>
<dbReference type="InterPro" id="IPR037483">
    <property type="entry name" value="YjjU-like"/>
</dbReference>
<feature type="domain" description="PNPLA" evidence="3">
    <location>
        <begin position="57"/>
        <end position="230"/>
    </location>
</feature>
<organism evidence="4 5">
    <name type="scientific">Actinomyces howellii</name>
    <dbReference type="NCBI Taxonomy" id="52771"/>
    <lineage>
        <taxon>Bacteria</taxon>
        <taxon>Bacillati</taxon>
        <taxon>Actinomycetota</taxon>
        <taxon>Actinomycetes</taxon>
        <taxon>Actinomycetales</taxon>
        <taxon>Actinomycetaceae</taxon>
        <taxon>Actinomyces</taxon>
    </lineage>
</organism>
<dbReference type="PROSITE" id="PS51635">
    <property type="entry name" value="PNPLA"/>
    <property type="match status" value="1"/>
</dbReference>
<evidence type="ECO:0000313" key="4">
    <source>
        <dbReference type="EMBL" id="VEG29777.1"/>
    </source>
</evidence>